<dbReference type="EMBL" id="FNBD01000004">
    <property type="protein sequence ID" value="SDE87340.1"/>
    <property type="molecule type" value="Genomic_DNA"/>
</dbReference>
<protein>
    <submittedName>
        <fullName evidence="2">Outer membrane protein beta-barrel domain-containing protein</fullName>
    </submittedName>
</protein>
<evidence type="ECO:0000256" key="1">
    <source>
        <dbReference type="SAM" id="SignalP"/>
    </source>
</evidence>
<keyword evidence="3" id="KW-1185">Reference proteome</keyword>
<gene>
    <name evidence="2" type="ORF">SAMN04487992_104372</name>
</gene>
<dbReference type="InterPro" id="IPR011250">
    <property type="entry name" value="OMP/PagP_B-barrel"/>
</dbReference>
<dbReference type="SUPFAM" id="SSF56925">
    <property type="entry name" value="OMPA-like"/>
    <property type="match status" value="1"/>
</dbReference>
<keyword evidence="1" id="KW-0732">Signal</keyword>
<name>A0A1G7GGT1_9FLAO</name>
<feature type="chain" id="PRO_5010219699" evidence="1">
    <location>
        <begin position="26"/>
        <end position="189"/>
    </location>
</feature>
<organism evidence="2 3">
    <name type="scientific">Cellulophaga baltica</name>
    <dbReference type="NCBI Taxonomy" id="76594"/>
    <lineage>
        <taxon>Bacteria</taxon>
        <taxon>Pseudomonadati</taxon>
        <taxon>Bacteroidota</taxon>
        <taxon>Flavobacteriia</taxon>
        <taxon>Flavobacteriales</taxon>
        <taxon>Flavobacteriaceae</taxon>
        <taxon>Cellulophaga</taxon>
    </lineage>
</organism>
<dbReference type="eggNOG" id="COG3637">
    <property type="taxonomic scope" value="Bacteria"/>
</dbReference>
<feature type="signal peptide" evidence="1">
    <location>
        <begin position="1"/>
        <end position="25"/>
    </location>
</feature>
<evidence type="ECO:0000313" key="2">
    <source>
        <dbReference type="EMBL" id="SDE87340.1"/>
    </source>
</evidence>
<reference evidence="3" key="1">
    <citation type="submission" date="2016-10" db="EMBL/GenBank/DDBJ databases">
        <authorList>
            <person name="Varghese N."/>
            <person name="Submissions S."/>
        </authorList>
    </citation>
    <scope>NUCLEOTIDE SEQUENCE [LARGE SCALE GENOMIC DNA]</scope>
    <source>
        <strain evidence="3">DSM 24729</strain>
    </source>
</reference>
<dbReference type="Gene3D" id="2.40.160.20">
    <property type="match status" value="1"/>
</dbReference>
<dbReference type="AlphaFoldDB" id="A0A1G7GGT1"/>
<proteinExistence type="predicted"/>
<evidence type="ECO:0000313" key="3">
    <source>
        <dbReference type="Proteomes" id="UP000182114"/>
    </source>
</evidence>
<sequence length="189" mass="20919">MKSLKIIFTLALINLACITNMQAQAQGTSELSLGYGSNSIYKIYKFYDVSISTALSSISYSEIESSGVVSLSYKYVVNNRFMLGGSVSYENLKINKIEYFGLLDFEQTSGQNFSNFSIAIEADYRYISNPKFQMYSGLGIAYFTSEAFESNTSYQLTGLGFRVGKKVAAFAELGFGYKGSFALGASWQF</sequence>
<dbReference type="Proteomes" id="UP000182114">
    <property type="component" value="Unassembled WGS sequence"/>
</dbReference>
<dbReference type="RefSeq" id="WP_074538190.1">
    <property type="nucleotide sequence ID" value="NZ_FNBD01000004.1"/>
</dbReference>
<accession>A0A1G7GGT1</accession>